<feature type="transmembrane region" description="Helical" evidence="1">
    <location>
        <begin position="12"/>
        <end position="34"/>
    </location>
</feature>
<dbReference type="Proteomes" id="UP001501153">
    <property type="component" value="Unassembled WGS sequence"/>
</dbReference>
<accession>A0ABP8I701</accession>
<keyword evidence="1" id="KW-0812">Transmembrane</keyword>
<dbReference type="RefSeq" id="WP_345234892.1">
    <property type="nucleotide sequence ID" value="NZ_BAABGZ010000013.1"/>
</dbReference>
<protein>
    <submittedName>
        <fullName evidence="2">Uncharacterized protein</fullName>
    </submittedName>
</protein>
<sequence>MANDTPKSSAQAALAGLLGFVAFELAAFYLLRYLTSGLGEANQFQQEPTIVSNWVKTMTFVLLHLGLVIVAMLVLSNQLSRQYRGQVMRWFYLGVLMSFVLLIPLFG</sequence>
<organism evidence="2 3">
    <name type="scientific">Hymenobacter saemangeumensis</name>
    <dbReference type="NCBI Taxonomy" id="1084522"/>
    <lineage>
        <taxon>Bacteria</taxon>
        <taxon>Pseudomonadati</taxon>
        <taxon>Bacteroidota</taxon>
        <taxon>Cytophagia</taxon>
        <taxon>Cytophagales</taxon>
        <taxon>Hymenobacteraceae</taxon>
        <taxon>Hymenobacter</taxon>
    </lineage>
</organism>
<gene>
    <name evidence="2" type="ORF">GCM10023185_12610</name>
</gene>
<reference evidence="3" key="1">
    <citation type="journal article" date="2019" name="Int. J. Syst. Evol. Microbiol.">
        <title>The Global Catalogue of Microorganisms (GCM) 10K type strain sequencing project: providing services to taxonomists for standard genome sequencing and annotation.</title>
        <authorList>
            <consortium name="The Broad Institute Genomics Platform"/>
            <consortium name="The Broad Institute Genome Sequencing Center for Infectious Disease"/>
            <person name="Wu L."/>
            <person name="Ma J."/>
        </authorList>
    </citation>
    <scope>NUCLEOTIDE SEQUENCE [LARGE SCALE GENOMIC DNA]</scope>
    <source>
        <strain evidence="3">JCM 17923</strain>
    </source>
</reference>
<comment type="caution">
    <text evidence="2">The sequence shown here is derived from an EMBL/GenBank/DDBJ whole genome shotgun (WGS) entry which is preliminary data.</text>
</comment>
<name>A0ABP8I701_9BACT</name>
<evidence type="ECO:0000313" key="2">
    <source>
        <dbReference type="EMBL" id="GAA4352680.1"/>
    </source>
</evidence>
<evidence type="ECO:0000256" key="1">
    <source>
        <dbReference type="SAM" id="Phobius"/>
    </source>
</evidence>
<keyword evidence="1" id="KW-0472">Membrane</keyword>
<keyword evidence="3" id="KW-1185">Reference proteome</keyword>
<proteinExistence type="predicted"/>
<keyword evidence="1" id="KW-1133">Transmembrane helix</keyword>
<evidence type="ECO:0000313" key="3">
    <source>
        <dbReference type="Proteomes" id="UP001501153"/>
    </source>
</evidence>
<feature type="transmembrane region" description="Helical" evidence="1">
    <location>
        <begin position="54"/>
        <end position="75"/>
    </location>
</feature>
<feature type="transmembrane region" description="Helical" evidence="1">
    <location>
        <begin position="87"/>
        <end position="106"/>
    </location>
</feature>
<dbReference type="EMBL" id="BAABGZ010000013">
    <property type="protein sequence ID" value="GAA4352680.1"/>
    <property type="molecule type" value="Genomic_DNA"/>
</dbReference>